<comment type="subcellular location">
    <subcellularLocation>
        <location evidence="1">Nucleus</location>
    </subcellularLocation>
</comment>
<dbReference type="GO" id="GO:0006878">
    <property type="term" value="P:intracellular copper ion homeostasis"/>
    <property type="evidence" value="ECO:0007669"/>
    <property type="project" value="TreeGrafter"/>
</dbReference>
<organism evidence="10 11">
    <name type="scientific">Phlebiopsis gigantea (strain 11061_1 CR5-6)</name>
    <name type="common">White-rot fungus</name>
    <name type="synonym">Peniophora gigantea</name>
    <dbReference type="NCBI Taxonomy" id="745531"/>
    <lineage>
        <taxon>Eukaryota</taxon>
        <taxon>Fungi</taxon>
        <taxon>Dikarya</taxon>
        <taxon>Basidiomycota</taxon>
        <taxon>Agaricomycotina</taxon>
        <taxon>Agaricomycetes</taxon>
        <taxon>Polyporales</taxon>
        <taxon>Phanerochaetaceae</taxon>
        <taxon>Phlebiopsis</taxon>
    </lineage>
</organism>
<evidence type="ECO:0000256" key="8">
    <source>
        <dbReference type="SAM" id="MobiDB-lite"/>
    </source>
</evidence>
<dbReference type="PANTHER" id="PTHR28088">
    <property type="entry name" value="TRANSCRIPTIONAL ACTIVATOR HAA1-RELATED"/>
    <property type="match status" value="1"/>
</dbReference>
<evidence type="ECO:0000256" key="2">
    <source>
        <dbReference type="ARBA" id="ARBA00022723"/>
    </source>
</evidence>
<sequence>MLLINDKKYACESCIKGHRSSSCAHSDRPLFEVKKKGRPASQCEKCRELRKTKRVHSRCECSTEKESKPDMKLLSQKSKRYMPILPALPNGLKDATVTSTSGAPAHETLVAQALSCGCGCKETGQCKCGDVSQVLRTHGLDVLARAAESCCSTNTIPQVRPASPHPTSRKKAKTAGSCCSSSRSTESTPIATRSSHSPFTLDAANSFSLPPILDTPSLSLSPSLFPDIPPLRTIISLAGTGCTCGVDCRCPGCVEHRGPTYAAPEHDDCSDDCHHCIDNVQGVELPPSTGYGSASAPGSSGAIADPTPSFIGALIARAAAALPPPPLPSSRVGMLLDPMNMTMYPQSLFADEGRRLGERGPAFGLVRLSKLSCCAGKCGCPGDNCGCGESCDGCCASHNDVASDSATQSRVQPSSCCSSA</sequence>
<dbReference type="InterPro" id="IPR001083">
    <property type="entry name" value="Cu_fist_DNA-bd_dom"/>
</dbReference>
<dbReference type="GO" id="GO:0000978">
    <property type="term" value="F:RNA polymerase II cis-regulatory region sequence-specific DNA binding"/>
    <property type="evidence" value="ECO:0007669"/>
    <property type="project" value="TreeGrafter"/>
</dbReference>
<dbReference type="GO" id="GO:0006879">
    <property type="term" value="P:intracellular iron ion homeostasis"/>
    <property type="evidence" value="ECO:0007669"/>
    <property type="project" value="TreeGrafter"/>
</dbReference>
<dbReference type="PROSITE" id="PS01119">
    <property type="entry name" value="COPPER_FIST_1"/>
    <property type="match status" value="1"/>
</dbReference>
<keyword evidence="5" id="KW-0805">Transcription regulation</keyword>
<keyword evidence="6" id="KW-0804">Transcription</keyword>
<evidence type="ECO:0000256" key="7">
    <source>
        <dbReference type="ARBA" id="ARBA00023242"/>
    </source>
</evidence>
<dbReference type="AlphaFoldDB" id="A0A0C3NND7"/>
<protein>
    <recommendedName>
        <fullName evidence="9">Copper-fist domain-containing protein</fullName>
    </recommendedName>
</protein>
<keyword evidence="2" id="KW-0479">Metal-binding</keyword>
<name>A0A0C3NND7_PHLG1</name>
<keyword evidence="4" id="KW-0186">Copper</keyword>
<dbReference type="SUPFAM" id="SSF57879">
    <property type="entry name" value="Zinc domain conserved in yeast copper-regulated transcription factors"/>
    <property type="match status" value="1"/>
</dbReference>
<gene>
    <name evidence="10" type="ORF">PHLGIDRAFT_451232</name>
</gene>
<dbReference type="PRINTS" id="PR00617">
    <property type="entry name" value="COPPERFIST"/>
</dbReference>
<keyword evidence="11" id="KW-1185">Reference proteome</keyword>
<dbReference type="OrthoDB" id="5600085at2759"/>
<dbReference type="SMART" id="SM00412">
    <property type="entry name" value="Cu_FIST"/>
    <property type="match status" value="1"/>
</dbReference>
<keyword evidence="3" id="KW-0862">Zinc</keyword>
<keyword evidence="7" id="KW-0539">Nucleus</keyword>
<dbReference type="PROSITE" id="PS50073">
    <property type="entry name" value="COPPER_FIST_2"/>
    <property type="match status" value="1"/>
</dbReference>
<evidence type="ECO:0000256" key="1">
    <source>
        <dbReference type="ARBA" id="ARBA00004123"/>
    </source>
</evidence>
<dbReference type="Pfam" id="PF00649">
    <property type="entry name" value="Copper-fist"/>
    <property type="match status" value="1"/>
</dbReference>
<dbReference type="STRING" id="745531.A0A0C3NND7"/>
<evidence type="ECO:0000256" key="4">
    <source>
        <dbReference type="ARBA" id="ARBA00023008"/>
    </source>
</evidence>
<evidence type="ECO:0000256" key="6">
    <source>
        <dbReference type="ARBA" id="ARBA00023163"/>
    </source>
</evidence>
<dbReference type="Gene3D" id="3.90.430.10">
    <property type="entry name" value="Copper fist DNA-binding domain"/>
    <property type="match status" value="1"/>
</dbReference>
<dbReference type="GO" id="GO:0005634">
    <property type="term" value="C:nucleus"/>
    <property type="evidence" value="ECO:0007669"/>
    <property type="project" value="UniProtKB-SubCell"/>
</dbReference>
<feature type="region of interest" description="Disordered" evidence="8">
    <location>
        <begin position="158"/>
        <end position="195"/>
    </location>
</feature>
<feature type="domain" description="Copper-fist" evidence="9">
    <location>
        <begin position="1"/>
        <end position="40"/>
    </location>
</feature>
<evidence type="ECO:0000256" key="3">
    <source>
        <dbReference type="ARBA" id="ARBA00022833"/>
    </source>
</evidence>
<accession>A0A0C3NND7</accession>
<dbReference type="HOGENOM" id="CLU_025811_1_0_1"/>
<reference evidence="10 11" key="1">
    <citation type="journal article" date="2014" name="PLoS Genet.">
        <title>Analysis of the Phlebiopsis gigantea genome, transcriptome and secretome provides insight into its pioneer colonization strategies of wood.</title>
        <authorList>
            <person name="Hori C."/>
            <person name="Ishida T."/>
            <person name="Igarashi K."/>
            <person name="Samejima M."/>
            <person name="Suzuki H."/>
            <person name="Master E."/>
            <person name="Ferreira P."/>
            <person name="Ruiz-Duenas F.J."/>
            <person name="Held B."/>
            <person name="Canessa P."/>
            <person name="Larrondo L.F."/>
            <person name="Schmoll M."/>
            <person name="Druzhinina I.S."/>
            <person name="Kubicek C.P."/>
            <person name="Gaskell J.A."/>
            <person name="Kersten P."/>
            <person name="St John F."/>
            <person name="Glasner J."/>
            <person name="Sabat G."/>
            <person name="Splinter BonDurant S."/>
            <person name="Syed K."/>
            <person name="Yadav J."/>
            <person name="Mgbeahuruike A.C."/>
            <person name="Kovalchuk A."/>
            <person name="Asiegbu F.O."/>
            <person name="Lackner G."/>
            <person name="Hoffmeister D."/>
            <person name="Rencoret J."/>
            <person name="Gutierrez A."/>
            <person name="Sun H."/>
            <person name="Lindquist E."/>
            <person name="Barry K."/>
            <person name="Riley R."/>
            <person name="Grigoriev I.V."/>
            <person name="Henrissat B."/>
            <person name="Kues U."/>
            <person name="Berka R.M."/>
            <person name="Martinez A.T."/>
            <person name="Covert S.F."/>
            <person name="Blanchette R.A."/>
            <person name="Cullen D."/>
        </authorList>
    </citation>
    <scope>NUCLEOTIDE SEQUENCE [LARGE SCALE GENOMIC DNA]</scope>
    <source>
        <strain evidence="10 11">11061_1 CR5-6</strain>
    </source>
</reference>
<dbReference type="PANTHER" id="PTHR28088:SF5">
    <property type="entry name" value="TRANSCRIPTIONAL ACTIVATOR HAA1-RELATED"/>
    <property type="match status" value="1"/>
</dbReference>
<proteinExistence type="predicted"/>
<evidence type="ECO:0000259" key="9">
    <source>
        <dbReference type="PROSITE" id="PS50073"/>
    </source>
</evidence>
<dbReference type="FunFam" id="3.90.430.10:FF:000001">
    <property type="entry name" value="Copper fist DNA-binding protein"/>
    <property type="match status" value="1"/>
</dbReference>
<dbReference type="InterPro" id="IPR051763">
    <property type="entry name" value="Copper_Homeo_Regul"/>
</dbReference>
<dbReference type="Proteomes" id="UP000053257">
    <property type="component" value="Unassembled WGS sequence"/>
</dbReference>
<dbReference type="EMBL" id="KN840514">
    <property type="protein sequence ID" value="KIP06609.1"/>
    <property type="molecule type" value="Genomic_DNA"/>
</dbReference>
<dbReference type="InterPro" id="IPR036395">
    <property type="entry name" value="Cu_fist_DNA-bd_dom_sf"/>
</dbReference>
<evidence type="ECO:0000313" key="11">
    <source>
        <dbReference type="Proteomes" id="UP000053257"/>
    </source>
</evidence>
<evidence type="ECO:0000313" key="10">
    <source>
        <dbReference type="EMBL" id="KIP06609.1"/>
    </source>
</evidence>
<dbReference type="GO" id="GO:0005507">
    <property type="term" value="F:copper ion binding"/>
    <property type="evidence" value="ECO:0007669"/>
    <property type="project" value="InterPro"/>
</dbReference>
<dbReference type="GO" id="GO:0045944">
    <property type="term" value="P:positive regulation of transcription by RNA polymerase II"/>
    <property type="evidence" value="ECO:0007669"/>
    <property type="project" value="TreeGrafter"/>
</dbReference>
<evidence type="ECO:0000256" key="5">
    <source>
        <dbReference type="ARBA" id="ARBA00023015"/>
    </source>
</evidence>
<dbReference type="SMART" id="SM01090">
    <property type="entry name" value="Copper-fist"/>
    <property type="match status" value="1"/>
</dbReference>
<dbReference type="GO" id="GO:0000981">
    <property type="term" value="F:DNA-binding transcription factor activity, RNA polymerase II-specific"/>
    <property type="evidence" value="ECO:0007669"/>
    <property type="project" value="TreeGrafter"/>
</dbReference>
<feature type="compositionally biased region" description="Low complexity" evidence="8">
    <location>
        <begin position="177"/>
        <end position="188"/>
    </location>
</feature>